<gene>
    <name evidence="1" type="ORF">BKD09_27615</name>
</gene>
<evidence type="ECO:0000313" key="1">
    <source>
        <dbReference type="EMBL" id="APG12111.1"/>
    </source>
</evidence>
<proteinExistence type="predicted"/>
<organism evidence="1 2">
    <name type="scientific">Bradyrhizobium japonicum</name>
    <dbReference type="NCBI Taxonomy" id="375"/>
    <lineage>
        <taxon>Bacteria</taxon>
        <taxon>Pseudomonadati</taxon>
        <taxon>Pseudomonadota</taxon>
        <taxon>Alphaproteobacteria</taxon>
        <taxon>Hyphomicrobiales</taxon>
        <taxon>Nitrobacteraceae</taxon>
        <taxon>Bradyrhizobium</taxon>
    </lineage>
</organism>
<dbReference type="EMBL" id="CP017637">
    <property type="protein sequence ID" value="APG12111.1"/>
    <property type="molecule type" value="Genomic_DNA"/>
</dbReference>
<sequence length="71" mass="8480">MKFPRSKEAPVPDVDPRRHRGNKWCCLEEFTRSAIEWFNTRSIDAPERARRETRTGSSYRFEFSAAMNRRS</sequence>
<evidence type="ECO:0000313" key="2">
    <source>
        <dbReference type="Proteomes" id="UP000181962"/>
    </source>
</evidence>
<dbReference type="AlphaFoldDB" id="A0A1L3FFQ4"/>
<dbReference type="Proteomes" id="UP000181962">
    <property type="component" value="Chromosome"/>
</dbReference>
<accession>A0A1L3FFQ4</accession>
<name>A0A1L3FFQ4_BRAJP</name>
<reference evidence="1 2" key="1">
    <citation type="submission" date="2016-11" db="EMBL/GenBank/DDBJ databases">
        <title>Complete Genome Sequence of Bradyrhizobium sp. strain J5, an isolated from soybean nodule in Hokkaido.</title>
        <authorList>
            <person name="Kanehara K."/>
        </authorList>
    </citation>
    <scope>NUCLEOTIDE SEQUENCE [LARGE SCALE GENOMIC DNA]</scope>
    <source>
        <strain evidence="1 2">J5</strain>
    </source>
</reference>
<protein>
    <submittedName>
        <fullName evidence="1">Uncharacterized protein</fullName>
    </submittedName>
</protein>